<reference evidence="2 3" key="1">
    <citation type="submission" date="2014-02" db="EMBL/GenBank/DDBJ databases">
        <title>The small core and large imbalanced accessory genome model reveals a collaborative survival strategy of Sorangium cellulosum strains in nature.</title>
        <authorList>
            <person name="Han K."/>
            <person name="Peng R."/>
            <person name="Blom J."/>
            <person name="Li Y.-Z."/>
        </authorList>
    </citation>
    <scope>NUCLEOTIDE SEQUENCE [LARGE SCALE GENOMIC DNA]</scope>
    <source>
        <strain evidence="2 3">So0011-07</strain>
    </source>
</reference>
<comment type="caution">
    <text evidence="2">The sequence shown here is derived from an EMBL/GenBank/DDBJ whole genome shotgun (WGS) entry which is preliminary data.</text>
</comment>
<gene>
    <name evidence="2" type="ORF">BE17_38090</name>
</gene>
<evidence type="ECO:0000313" key="3">
    <source>
        <dbReference type="Proteomes" id="UP000075635"/>
    </source>
</evidence>
<feature type="region of interest" description="Disordered" evidence="1">
    <location>
        <begin position="93"/>
        <end position="115"/>
    </location>
</feature>
<feature type="compositionally biased region" description="Low complexity" evidence="1">
    <location>
        <begin position="93"/>
        <end position="103"/>
    </location>
</feature>
<evidence type="ECO:0000313" key="2">
    <source>
        <dbReference type="EMBL" id="KYF78369.1"/>
    </source>
</evidence>
<protein>
    <submittedName>
        <fullName evidence="2">Uncharacterized protein</fullName>
    </submittedName>
</protein>
<accession>A0A150RDL4</accession>
<name>A0A150RDL4_SORCE</name>
<sequence length="115" mass="12230">MRPNSSVHISSPRLPTTTAVCAPAMTGFGVTRAGRNGVSLGIASKEFWYSSLSAACETARSRCSPLTSSRSCWASWKAWPAVKLRQNELPTMRRATASSASMRRVADASPAPLSA</sequence>
<dbReference type="Proteomes" id="UP000075635">
    <property type="component" value="Unassembled WGS sequence"/>
</dbReference>
<dbReference type="AlphaFoldDB" id="A0A150RDL4"/>
<evidence type="ECO:0000256" key="1">
    <source>
        <dbReference type="SAM" id="MobiDB-lite"/>
    </source>
</evidence>
<proteinExistence type="predicted"/>
<dbReference type="EMBL" id="JEMB01002796">
    <property type="protein sequence ID" value="KYF78369.1"/>
    <property type="molecule type" value="Genomic_DNA"/>
</dbReference>
<organism evidence="2 3">
    <name type="scientific">Sorangium cellulosum</name>
    <name type="common">Polyangium cellulosum</name>
    <dbReference type="NCBI Taxonomy" id="56"/>
    <lineage>
        <taxon>Bacteria</taxon>
        <taxon>Pseudomonadati</taxon>
        <taxon>Myxococcota</taxon>
        <taxon>Polyangia</taxon>
        <taxon>Polyangiales</taxon>
        <taxon>Polyangiaceae</taxon>
        <taxon>Sorangium</taxon>
    </lineage>
</organism>